<evidence type="ECO:0000256" key="3">
    <source>
        <dbReference type="ARBA" id="ARBA00022676"/>
    </source>
</evidence>
<evidence type="ECO:0000259" key="10">
    <source>
        <dbReference type="Pfam" id="PF00535"/>
    </source>
</evidence>
<gene>
    <name evidence="11" type="ORF">OHAE_662</name>
</gene>
<dbReference type="GO" id="GO:0016757">
    <property type="term" value="F:glycosyltransferase activity"/>
    <property type="evidence" value="ECO:0007669"/>
    <property type="project" value="UniProtKB-KW"/>
</dbReference>
<keyword evidence="4 11" id="KW-0808">Transferase</keyword>
<evidence type="ECO:0000256" key="1">
    <source>
        <dbReference type="ARBA" id="ARBA00004651"/>
    </source>
</evidence>
<accession>A0A2P9HL23</accession>
<dbReference type="InterPro" id="IPR050256">
    <property type="entry name" value="Glycosyltransferase_2"/>
</dbReference>
<keyword evidence="7 9" id="KW-0472">Membrane</keyword>
<dbReference type="RefSeq" id="WP_280176232.1">
    <property type="nucleotide sequence ID" value="NZ_OOFM01000005.1"/>
</dbReference>
<dbReference type="Gene3D" id="3.90.550.10">
    <property type="entry name" value="Spore Coat Polysaccharide Biosynthesis Protein SpsA, Chain A"/>
    <property type="match status" value="1"/>
</dbReference>
<keyword evidence="6 9" id="KW-1133">Transmembrane helix</keyword>
<dbReference type="PANTHER" id="PTHR48090">
    <property type="entry name" value="UNDECAPRENYL-PHOSPHATE 4-DEOXY-4-FORMAMIDO-L-ARABINOSE TRANSFERASE-RELATED"/>
    <property type="match status" value="1"/>
</dbReference>
<evidence type="ECO:0000256" key="5">
    <source>
        <dbReference type="ARBA" id="ARBA00022692"/>
    </source>
</evidence>
<feature type="transmembrane region" description="Helical" evidence="9">
    <location>
        <begin position="266"/>
        <end position="288"/>
    </location>
</feature>
<keyword evidence="3" id="KW-0328">Glycosyltransferase</keyword>
<feature type="domain" description="Glycosyltransferase 2-like" evidence="10">
    <location>
        <begin position="5"/>
        <end position="165"/>
    </location>
</feature>
<dbReference type="PANTHER" id="PTHR48090:SF1">
    <property type="entry name" value="PROPHAGE BACTOPRENOL GLUCOSYL TRANSFERASE HOMOLOG"/>
    <property type="match status" value="1"/>
</dbReference>
<evidence type="ECO:0000256" key="7">
    <source>
        <dbReference type="ARBA" id="ARBA00023136"/>
    </source>
</evidence>
<name>A0A2P9HL23_9HYPH</name>
<comment type="subcellular location">
    <subcellularLocation>
        <location evidence="1">Cell membrane</location>
        <topology evidence="1">Multi-pass membrane protein</topology>
    </subcellularLocation>
</comment>
<dbReference type="InterPro" id="IPR001173">
    <property type="entry name" value="Glyco_trans_2-like"/>
</dbReference>
<dbReference type="AlphaFoldDB" id="A0A2P9HL23"/>
<feature type="transmembrane region" description="Helical" evidence="9">
    <location>
        <begin position="229"/>
        <end position="254"/>
    </location>
</feature>
<evidence type="ECO:0000256" key="8">
    <source>
        <dbReference type="ARBA" id="ARBA00038152"/>
    </source>
</evidence>
<dbReference type="SUPFAM" id="SSF53448">
    <property type="entry name" value="Nucleotide-diphospho-sugar transferases"/>
    <property type="match status" value="1"/>
</dbReference>
<dbReference type="EMBL" id="OOFM01000005">
    <property type="protein sequence ID" value="SPL64795.1"/>
    <property type="molecule type" value="Genomic_DNA"/>
</dbReference>
<dbReference type="GO" id="GO:0005886">
    <property type="term" value="C:plasma membrane"/>
    <property type="evidence" value="ECO:0007669"/>
    <property type="project" value="UniProtKB-SubCell"/>
</dbReference>
<dbReference type="Proteomes" id="UP000246073">
    <property type="component" value="Unassembled WGS sequence"/>
</dbReference>
<reference evidence="12" key="1">
    <citation type="submission" date="2017-12" db="EMBL/GenBank/DDBJ databases">
        <authorList>
            <person name="Diaz M."/>
        </authorList>
    </citation>
    <scope>NUCLEOTIDE SEQUENCE [LARGE SCALE GENOMIC DNA]</scope>
    <source>
        <strain evidence="12">FI11154</strain>
    </source>
</reference>
<dbReference type="Pfam" id="PF00535">
    <property type="entry name" value="Glycos_transf_2"/>
    <property type="match status" value="1"/>
</dbReference>
<comment type="similarity">
    <text evidence="8">Belongs to the glycosyltransferase 2 family. GtrB subfamily.</text>
</comment>
<dbReference type="CDD" id="cd04187">
    <property type="entry name" value="DPM1_like_bac"/>
    <property type="match status" value="1"/>
</dbReference>
<evidence type="ECO:0000256" key="4">
    <source>
        <dbReference type="ARBA" id="ARBA00022679"/>
    </source>
</evidence>
<sequence length="317" mass="36265">MKKLSIIIPMMNEEDGIDILFRRLIPIISGLELDYEIICVNDGSVDGTLSKLIEKRKSNCKIHIIDLSRNFGKEAALMAGIEHATGECLIPLDADLQDPPELIPEMIYKWQLGAEVVLAVRERRRSDSWIKRTSANMFYSTINKLSDIPIPSNAGDFRLIDRKVVFALRRLPERNRFNKGIFAWLGFKTEILTYERPEREAGQTKWKFRQLWSFALDGITSFSSWPLRVWSYIGLAIATASLMYALITVIRVIFFDDIHLPGYASIITAIMFSTGVILISLGVIAEYLSRIFIEVKSRPLYIIRDIYDQNSPSNTHD</sequence>
<evidence type="ECO:0000313" key="11">
    <source>
        <dbReference type="EMBL" id="SPL64795.1"/>
    </source>
</evidence>
<evidence type="ECO:0000313" key="12">
    <source>
        <dbReference type="Proteomes" id="UP000246073"/>
    </source>
</evidence>
<organism evidence="11 12">
    <name type="scientific">Ochrobactrum soli</name>
    <dbReference type="NCBI Taxonomy" id="2448455"/>
    <lineage>
        <taxon>Bacteria</taxon>
        <taxon>Pseudomonadati</taxon>
        <taxon>Pseudomonadota</taxon>
        <taxon>Alphaproteobacteria</taxon>
        <taxon>Hyphomicrobiales</taxon>
        <taxon>Brucellaceae</taxon>
        <taxon>Brucella/Ochrobactrum group</taxon>
        <taxon>Ochrobactrum</taxon>
    </lineage>
</organism>
<proteinExistence type="inferred from homology"/>
<evidence type="ECO:0000256" key="6">
    <source>
        <dbReference type="ARBA" id="ARBA00022989"/>
    </source>
</evidence>
<keyword evidence="5 9" id="KW-0812">Transmembrane</keyword>
<keyword evidence="2" id="KW-1003">Cell membrane</keyword>
<evidence type="ECO:0000256" key="2">
    <source>
        <dbReference type="ARBA" id="ARBA00022475"/>
    </source>
</evidence>
<dbReference type="FunFam" id="3.90.550.10:FF:000079">
    <property type="entry name" value="Probable glycosyl transferase"/>
    <property type="match status" value="1"/>
</dbReference>
<evidence type="ECO:0000256" key="9">
    <source>
        <dbReference type="SAM" id="Phobius"/>
    </source>
</evidence>
<dbReference type="InterPro" id="IPR029044">
    <property type="entry name" value="Nucleotide-diphossugar_trans"/>
</dbReference>
<protein>
    <submittedName>
        <fullName evidence="11">Glycosyltransferase</fullName>
    </submittedName>
</protein>